<dbReference type="RefSeq" id="WP_096762647.1">
    <property type="nucleotide sequence ID" value="NZ_CP104152.1"/>
</dbReference>
<proteinExistence type="predicted"/>
<reference evidence="1 2" key="1">
    <citation type="submission" date="2017-09" db="EMBL/GenBank/DDBJ databases">
        <title>Comparative genomics of rhizobia isolated from Phaseolus vulgaris in China.</title>
        <authorList>
            <person name="Tong W."/>
        </authorList>
    </citation>
    <scope>NUCLEOTIDE SEQUENCE [LARGE SCALE GENOMIC DNA]</scope>
    <source>
        <strain evidence="1 2">L101</strain>
    </source>
</reference>
<keyword evidence="2" id="KW-1185">Reference proteome</keyword>
<organism evidence="1 2">
    <name type="scientific">Rhizobium sophoriradicis</name>
    <dbReference type="NCBI Taxonomy" id="1535245"/>
    <lineage>
        <taxon>Bacteria</taxon>
        <taxon>Pseudomonadati</taxon>
        <taxon>Pseudomonadota</taxon>
        <taxon>Alphaproteobacteria</taxon>
        <taxon>Hyphomicrobiales</taxon>
        <taxon>Rhizobiaceae</taxon>
        <taxon>Rhizobium/Agrobacterium group</taxon>
        <taxon>Rhizobium</taxon>
    </lineage>
</organism>
<comment type="caution">
    <text evidence="1">The sequence shown here is derived from an EMBL/GenBank/DDBJ whole genome shotgun (WGS) entry which is preliminary data.</text>
</comment>
<evidence type="ECO:0008006" key="3">
    <source>
        <dbReference type="Google" id="ProtNLM"/>
    </source>
</evidence>
<dbReference type="EMBL" id="NXDM01000007">
    <property type="protein sequence ID" value="PCK81434.1"/>
    <property type="molecule type" value="Genomic_DNA"/>
</dbReference>
<dbReference type="Proteomes" id="UP000218807">
    <property type="component" value="Unassembled WGS sequence"/>
</dbReference>
<dbReference type="AlphaFoldDB" id="A0A2A5KWJ2"/>
<name>A0A2A5KWJ2_9HYPH</name>
<evidence type="ECO:0000313" key="1">
    <source>
        <dbReference type="EMBL" id="PCK81434.1"/>
    </source>
</evidence>
<gene>
    <name evidence="1" type="ORF">CPT34_09495</name>
</gene>
<protein>
    <recommendedName>
        <fullName evidence="3">DUF2946 domain-containing protein</fullName>
    </recommendedName>
</protein>
<sequence>MIRRARQMEHWALRILCAVALVFVGLAHQAPIVAAGEAGPAEIAQYVLPDGTLPTLCVTVSDKSDQGRHDKSHTHGCEACRIGASILLPAPADVAGAPIPFAVAVELPIRAESFPRRLFPPNSGPRAPPSDPILA</sequence>
<accession>A0A2A5KWJ2</accession>
<evidence type="ECO:0000313" key="2">
    <source>
        <dbReference type="Proteomes" id="UP000218807"/>
    </source>
</evidence>